<dbReference type="InterPro" id="IPR036390">
    <property type="entry name" value="WH_DNA-bd_sf"/>
</dbReference>
<dbReference type="InterPro" id="IPR036388">
    <property type="entry name" value="WH-like_DNA-bd_sf"/>
</dbReference>
<keyword evidence="6" id="KW-1185">Reference proteome</keyword>
<dbReference type="Pfam" id="PF00392">
    <property type="entry name" value="GntR"/>
    <property type="match status" value="1"/>
</dbReference>
<evidence type="ECO:0000313" key="6">
    <source>
        <dbReference type="Proteomes" id="UP000195918"/>
    </source>
</evidence>
<dbReference type="Proteomes" id="UP000195918">
    <property type="component" value="Unassembled WGS sequence"/>
</dbReference>
<organism evidence="5 6">
    <name type="scientific">Vagococcus fluvialis bH819</name>
    <dbReference type="NCBI Taxonomy" id="1255619"/>
    <lineage>
        <taxon>Bacteria</taxon>
        <taxon>Bacillati</taxon>
        <taxon>Bacillota</taxon>
        <taxon>Bacilli</taxon>
        <taxon>Lactobacillales</taxon>
        <taxon>Enterococcaceae</taxon>
        <taxon>Vagococcus</taxon>
    </lineage>
</organism>
<evidence type="ECO:0000256" key="3">
    <source>
        <dbReference type="ARBA" id="ARBA00023163"/>
    </source>
</evidence>
<name>A0A1X8XKW3_9ENTE</name>
<feature type="domain" description="HTH gntR-type" evidence="4">
    <location>
        <begin position="5"/>
        <end position="73"/>
    </location>
</feature>
<protein>
    <submittedName>
        <fullName evidence="5">Transcriptional regulator</fullName>
    </submittedName>
</protein>
<dbReference type="SMART" id="SM00866">
    <property type="entry name" value="UTRA"/>
    <property type="match status" value="1"/>
</dbReference>
<dbReference type="PROSITE" id="PS50949">
    <property type="entry name" value="HTH_GNTR"/>
    <property type="match status" value="1"/>
</dbReference>
<dbReference type="PRINTS" id="PR00035">
    <property type="entry name" value="HTHGNTR"/>
</dbReference>
<dbReference type="SUPFAM" id="SSF64288">
    <property type="entry name" value="Chorismate lyase-like"/>
    <property type="match status" value="1"/>
</dbReference>
<dbReference type="Pfam" id="PF07702">
    <property type="entry name" value="UTRA"/>
    <property type="match status" value="1"/>
</dbReference>
<dbReference type="AlphaFoldDB" id="A0A1X8XKW3"/>
<dbReference type="InterPro" id="IPR050679">
    <property type="entry name" value="Bact_HTH_transcr_reg"/>
</dbReference>
<dbReference type="Gene3D" id="1.10.10.10">
    <property type="entry name" value="Winged helix-like DNA-binding domain superfamily/Winged helix DNA-binding domain"/>
    <property type="match status" value="1"/>
</dbReference>
<gene>
    <name evidence="5" type="ORF">FM121_00350</name>
</gene>
<dbReference type="EMBL" id="FWFD01000002">
    <property type="protein sequence ID" value="SLM84509.1"/>
    <property type="molecule type" value="Genomic_DNA"/>
</dbReference>
<dbReference type="PANTHER" id="PTHR44846">
    <property type="entry name" value="MANNOSYL-D-GLYCERATE TRANSPORT/METABOLISM SYSTEM REPRESSOR MNGR-RELATED"/>
    <property type="match status" value="1"/>
</dbReference>
<proteinExistence type="predicted"/>
<sequence length="239" mass="27477">MRNTTNIFKEIADKISIKIKEGSYSSEQKLPSEYDLAKEYSVSRLTIRKAIDLLINQNILVKQKGKGTYIMKQTDKFQSGKNGLLSFSESAEVYGKKSNARLIKFEKLTSVPEEVQENLQLIGESVFHVKRLRLFDQDPMTIEEVFIKESLLDEPTLKKNLTGSIFKLIEEKSDISYSHQEIEAILATEELGHYLTVEQGQPLLLVHTTTYSANGQPILFDKSYYRADKYTFKNILHRN</sequence>
<accession>A0A1X8XKW3</accession>
<dbReference type="Gene3D" id="3.40.1410.10">
    <property type="entry name" value="Chorismate lyase-like"/>
    <property type="match status" value="1"/>
</dbReference>
<dbReference type="InterPro" id="IPR028978">
    <property type="entry name" value="Chorismate_lyase_/UTRA_dom_sf"/>
</dbReference>
<reference evidence="6" key="1">
    <citation type="submission" date="2017-02" db="EMBL/GenBank/DDBJ databases">
        <authorList>
            <person name="Dridi B."/>
        </authorList>
    </citation>
    <scope>NUCLEOTIDE SEQUENCE [LARGE SCALE GENOMIC DNA]</scope>
    <source>
        <strain evidence="6">bH819</strain>
    </source>
</reference>
<evidence type="ECO:0000259" key="4">
    <source>
        <dbReference type="PROSITE" id="PS50949"/>
    </source>
</evidence>
<dbReference type="OrthoDB" id="149756at2"/>
<dbReference type="NCBIfam" id="NF041547">
    <property type="entry name" value="GntR_LSA1692"/>
    <property type="match status" value="1"/>
</dbReference>
<evidence type="ECO:0000256" key="1">
    <source>
        <dbReference type="ARBA" id="ARBA00023015"/>
    </source>
</evidence>
<dbReference type="RefSeq" id="WP_086950172.1">
    <property type="nucleotide sequence ID" value="NZ_FWFD01000002.1"/>
</dbReference>
<dbReference type="SMART" id="SM00345">
    <property type="entry name" value="HTH_GNTR"/>
    <property type="match status" value="1"/>
</dbReference>
<dbReference type="GO" id="GO:0003677">
    <property type="term" value="F:DNA binding"/>
    <property type="evidence" value="ECO:0007669"/>
    <property type="project" value="UniProtKB-KW"/>
</dbReference>
<dbReference type="SUPFAM" id="SSF46785">
    <property type="entry name" value="Winged helix' DNA-binding domain"/>
    <property type="match status" value="1"/>
</dbReference>
<dbReference type="GO" id="GO:0003700">
    <property type="term" value="F:DNA-binding transcription factor activity"/>
    <property type="evidence" value="ECO:0007669"/>
    <property type="project" value="InterPro"/>
</dbReference>
<dbReference type="InterPro" id="IPR011663">
    <property type="entry name" value="UTRA"/>
</dbReference>
<keyword evidence="1" id="KW-0805">Transcription regulation</keyword>
<dbReference type="GO" id="GO:0045892">
    <property type="term" value="P:negative regulation of DNA-templated transcription"/>
    <property type="evidence" value="ECO:0007669"/>
    <property type="project" value="TreeGrafter"/>
</dbReference>
<keyword evidence="3" id="KW-0804">Transcription</keyword>
<evidence type="ECO:0000256" key="2">
    <source>
        <dbReference type="ARBA" id="ARBA00023125"/>
    </source>
</evidence>
<dbReference type="InterPro" id="IPR000524">
    <property type="entry name" value="Tscrpt_reg_HTH_GntR"/>
</dbReference>
<dbReference type="PANTHER" id="PTHR44846:SF17">
    <property type="entry name" value="GNTR-FAMILY TRANSCRIPTIONAL REGULATOR"/>
    <property type="match status" value="1"/>
</dbReference>
<dbReference type="CDD" id="cd07377">
    <property type="entry name" value="WHTH_GntR"/>
    <property type="match status" value="1"/>
</dbReference>
<evidence type="ECO:0000313" key="5">
    <source>
        <dbReference type="EMBL" id="SLM84509.1"/>
    </source>
</evidence>
<keyword evidence="2" id="KW-0238">DNA-binding</keyword>